<feature type="compositionally biased region" description="Low complexity" evidence="1">
    <location>
        <begin position="412"/>
        <end position="438"/>
    </location>
</feature>
<feature type="region of interest" description="Disordered" evidence="1">
    <location>
        <begin position="398"/>
        <end position="439"/>
    </location>
</feature>
<evidence type="ECO:0000313" key="4">
    <source>
        <dbReference type="EMBL" id="CAB4213343.1"/>
    </source>
</evidence>
<gene>
    <name evidence="4" type="ORF">UFOVP1449_2</name>
    <name evidence="2" type="ORF">UFOVP400_4</name>
    <name evidence="3" type="ORF">UFOVP669_13</name>
</gene>
<feature type="region of interest" description="Disordered" evidence="1">
    <location>
        <begin position="583"/>
        <end position="614"/>
    </location>
</feature>
<organism evidence="2">
    <name type="scientific">uncultured Caudovirales phage</name>
    <dbReference type="NCBI Taxonomy" id="2100421"/>
    <lineage>
        <taxon>Viruses</taxon>
        <taxon>Duplodnaviria</taxon>
        <taxon>Heunggongvirae</taxon>
        <taxon>Uroviricota</taxon>
        <taxon>Caudoviricetes</taxon>
        <taxon>Peduoviridae</taxon>
        <taxon>Maltschvirus</taxon>
        <taxon>Maltschvirus maltsch</taxon>
    </lineage>
</organism>
<proteinExistence type="predicted"/>
<dbReference type="EMBL" id="LR796370">
    <property type="protein sequence ID" value="CAB4140183.1"/>
    <property type="molecule type" value="Genomic_DNA"/>
</dbReference>
<dbReference type="EMBL" id="LR796626">
    <property type="protein sequence ID" value="CAB4155517.1"/>
    <property type="molecule type" value="Genomic_DNA"/>
</dbReference>
<evidence type="ECO:0000256" key="1">
    <source>
        <dbReference type="SAM" id="MobiDB-lite"/>
    </source>
</evidence>
<reference evidence="2" key="1">
    <citation type="submission" date="2020-04" db="EMBL/GenBank/DDBJ databases">
        <authorList>
            <person name="Chiriac C."/>
            <person name="Salcher M."/>
            <person name="Ghai R."/>
            <person name="Kavagutti S V."/>
        </authorList>
    </citation>
    <scope>NUCLEOTIDE SEQUENCE</scope>
</reference>
<name>A0A6J5M3R9_9CAUD</name>
<accession>A0A6J5M3R9</accession>
<sequence length="614" mass="66705">MAKLPIYEQQTSMGQVRASPQAFGSGVAEAAGQLASTGVDIATTIKRRQDVIERVGLMNEFDQWSQQALTALNDTDDISRQETVTKYTQAVREKANEIVKRHGGTMNSRAELQAQIENQAGQYVKSAMGAQVKAQQTMIGNMVDQKANELAIRAAFAPDKMLDVFTELDRDIDSLSDAIAPTVAAQYKEAGRSRIAQGAIQRMLVEGRWTTAKSMLENPEVARYLNPDSARKFTIDVAVEEGKAGAEVARQERNVREWTQRLKRDLTPDEVVKIRSLPERKEMTVADQITEYELVTGRPAPQTVIDQFYKLDGGGMGGGAGGIFGNSLQGRALGFVTENAVAYANGMLAPDQARIYEASLAEAYKPVLRQNPVTGAQEEIRPTIPNFVQQAAEQGSRFYGGTQMPGRGAGGTPTPTTAPSGGMGQPAGQQPASQPSGAERTIWQRRETVTGPVSAAVDITGRIPGTGDVLRGGGQTTTDRQYVEASGRELIRALSQSGRYMATEMAAIEKEVDLSGKVFDNPTAYAQRLIGIDEALERRIKDETKIIQNPRTPLEQRKSAESVINVIQNFRQTLGVPPLVKSSQDAWKLPPGTEFRTPSGQTLRVPAQKPPGME</sequence>
<evidence type="ECO:0000313" key="3">
    <source>
        <dbReference type="EMBL" id="CAB4155517.1"/>
    </source>
</evidence>
<dbReference type="EMBL" id="LR797399">
    <property type="protein sequence ID" value="CAB4213343.1"/>
    <property type="molecule type" value="Genomic_DNA"/>
</dbReference>
<protein>
    <submittedName>
        <fullName evidence="2">Uncharacterized protein</fullName>
    </submittedName>
</protein>
<evidence type="ECO:0000313" key="2">
    <source>
        <dbReference type="EMBL" id="CAB4140183.1"/>
    </source>
</evidence>